<evidence type="ECO:0000256" key="1">
    <source>
        <dbReference type="ARBA" id="ARBA00004123"/>
    </source>
</evidence>
<reference evidence="4 5" key="1">
    <citation type="journal article" date="2018" name="Evol. Lett.">
        <title>Horizontal gene cluster transfer increased hallucinogenic mushroom diversity.</title>
        <authorList>
            <person name="Reynolds H.T."/>
            <person name="Vijayakumar V."/>
            <person name="Gluck-Thaler E."/>
            <person name="Korotkin H.B."/>
            <person name="Matheny P.B."/>
            <person name="Slot J.C."/>
        </authorList>
    </citation>
    <scope>NUCLEOTIDE SEQUENCE [LARGE SCALE GENOMIC DNA]</scope>
    <source>
        <strain evidence="4 5">2631</strain>
    </source>
</reference>
<organism evidence="4 5">
    <name type="scientific">Psilocybe cyanescens</name>
    <dbReference type="NCBI Taxonomy" id="93625"/>
    <lineage>
        <taxon>Eukaryota</taxon>
        <taxon>Fungi</taxon>
        <taxon>Dikarya</taxon>
        <taxon>Basidiomycota</taxon>
        <taxon>Agaricomycotina</taxon>
        <taxon>Agaricomycetes</taxon>
        <taxon>Agaricomycetidae</taxon>
        <taxon>Agaricales</taxon>
        <taxon>Agaricineae</taxon>
        <taxon>Strophariaceae</taxon>
        <taxon>Psilocybe</taxon>
    </lineage>
</organism>
<dbReference type="OrthoDB" id="10265969at2759"/>
<evidence type="ECO:0000313" key="4">
    <source>
        <dbReference type="EMBL" id="PPQ82611.1"/>
    </source>
</evidence>
<evidence type="ECO:0000313" key="5">
    <source>
        <dbReference type="Proteomes" id="UP000283269"/>
    </source>
</evidence>
<proteinExistence type="predicted"/>
<dbReference type="PANTHER" id="PTHR12346">
    <property type="entry name" value="SIN3B-RELATED"/>
    <property type="match status" value="1"/>
</dbReference>
<dbReference type="STRING" id="93625.A0A409WVW4"/>
<name>A0A409WVW4_PSICY</name>
<keyword evidence="2 3" id="KW-0539">Nucleus</keyword>
<gene>
    <name evidence="4" type="ORF">CVT25_007125</name>
</gene>
<sequence length="190" mass="21494">MTMDAHSRKSKAHLGRSSLTRDDGNTYLDAIQAEFQDQPAIYNQFVVTMKQFKNDEISTSTVMQRVADLFKGHPALIQGFNVFLPAGVTMETSSNSSPGPSSLPSLRSTQAKAVDKLDEMYKIIRFTEKVQQRYGPDVYDDFVSILSEYYHRSYDVSQETIARRLKALFSDDADLYDQLQYIIGNNGDPI</sequence>
<dbReference type="GO" id="GO:0005634">
    <property type="term" value="C:nucleus"/>
    <property type="evidence" value="ECO:0007669"/>
    <property type="project" value="UniProtKB-SubCell"/>
</dbReference>
<dbReference type="InterPro" id="IPR039774">
    <property type="entry name" value="Sin3-like"/>
</dbReference>
<comment type="caution">
    <text evidence="4">The sequence shown here is derived from an EMBL/GenBank/DDBJ whole genome shotgun (WGS) entry which is preliminary data.</text>
</comment>
<dbReference type="AlphaFoldDB" id="A0A409WVW4"/>
<dbReference type="SUPFAM" id="SSF47762">
    <property type="entry name" value="PAH2 domain"/>
    <property type="match status" value="2"/>
</dbReference>
<dbReference type="Proteomes" id="UP000283269">
    <property type="component" value="Unassembled WGS sequence"/>
</dbReference>
<dbReference type="Pfam" id="PF02671">
    <property type="entry name" value="PAH"/>
    <property type="match status" value="1"/>
</dbReference>
<dbReference type="PROSITE" id="PS51477">
    <property type="entry name" value="PAH"/>
    <property type="match status" value="1"/>
</dbReference>
<evidence type="ECO:0000256" key="3">
    <source>
        <dbReference type="PROSITE-ProRule" id="PRU00810"/>
    </source>
</evidence>
<protein>
    <recommendedName>
        <fullName evidence="6">Histone deacetylase interacting domain-containing protein</fullName>
    </recommendedName>
</protein>
<dbReference type="InParanoid" id="A0A409WVW4"/>
<comment type="subcellular location">
    <subcellularLocation>
        <location evidence="1 3">Nucleus</location>
    </subcellularLocation>
</comment>
<dbReference type="FunFam" id="1.20.1160.11:FF:000001">
    <property type="entry name" value="Paired amphipathic helix protein Sin3"/>
    <property type="match status" value="1"/>
</dbReference>
<dbReference type="InterPro" id="IPR036600">
    <property type="entry name" value="PAH_sf"/>
</dbReference>
<accession>A0A409WVW4</accession>
<dbReference type="EMBL" id="NHYD01003120">
    <property type="protein sequence ID" value="PPQ82611.1"/>
    <property type="molecule type" value="Genomic_DNA"/>
</dbReference>
<keyword evidence="5" id="KW-1185">Reference proteome</keyword>
<dbReference type="GO" id="GO:0003714">
    <property type="term" value="F:transcription corepressor activity"/>
    <property type="evidence" value="ECO:0007669"/>
    <property type="project" value="InterPro"/>
</dbReference>
<dbReference type="InterPro" id="IPR003822">
    <property type="entry name" value="PAH"/>
</dbReference>
<dbReference type="Gene3D" id="1.20.1160.11">
    <property type="entry name" value="Paired amphipathic helix"/>
    <property type="match status" value="2"/>
</dbReference>
<evidence type="ECO:0008006" key="6">
    <source>
        <dbReference type="Google" id="ProtNLM"/>
    </source>
</evidence>
<evidence type="ECO:0000256" key="2">
    <source>
        <dbReference type="ARBA" id="ARBA00023242"/>
    </source>
</evidence>